<evidence type="ECO:0000313" key="2">
    <source>
        <dbReference type="Proteomes" id="UP001362999"/>
    </source>
</evidence>
<organism evidence="1 2">
    <name type="scientific">Favolaschia claudopus</name>
    <dbReference type="NCBI Taxonomy" id="2862362"/>
    <lineage>
        <taxon>Eukaryota</taxon>
        <taxon>Fungi</taxon>
        <taxon>Dikarya</taxon>
        <taxon>Basidiomycota</taxon>
        <taxon>Agaricomycotina</taxon>
        <taxon>Agaricomycetes</taxon>
        <taxon>Agaricomycetidae</taxon>
        <taxon>Agaricales</taxon>
        <taxon>Marasmiineae</taxon>
        <taxon>Mycenaceae</taxon>
        <taxon>Favolaschia</taxon>
    </lineage>
</organism>
<sequence length="210" mass="23623">MMSSKKFFFRSTSNHAPITEYILGTDVDRISRRAASFFGRRSDAKFGPSTPTKLCKLEPAHCDSNFSWISTLPHHLKSGRRLFAPDTRHDSSAVTFFSLGYSGITRLQNSTKAPCPATALTQPKLLQNVDSIARGSPPLQLPLMRGTFLAPWCSPVRLRLKSLAPVRSIFSKITRIQVPRRVSHCAYPKKFLQKYDSIARGSPRLYLVRL</sequence>
<keyword evidence="2" id="KW-1185">Reference proteome</keyword>
<gene>
    <name evidence="1" type="ORF">R3P38DRAFT_2979222</name>
</gene>
<name>A0AAW0AZ50_9AGAR</name>
<dbReference type="AlphaFoldDB" id="A0AAW0AZ50"/>
<dbReference type="Proteomes" id="UP001362999">
    <property type="component" value="Unassembled WGS sequence"/>
</dbReference>
<comment type="caution">
    <text evidence="1">The sequence shown here is derived from an EMBL/GenBank/DDBJ whole genome shotgun (WGS) entry which is preliminary data.</text>
</comment>
<dbReference type="EMBL" id="JAWWNJ010000045">
    <property type="protein sequence ID" value="KAK7018918.1"/>
    <property type="molecule type" value="Genomic_DNA"/>
</dbReference>
<proteinExistence type="predicted"/>
<reference evidence="1 2" key="1">
    <citation type="journal article" date="2024" name="J Genomics">
        <title>Draft genome sequencing and assembly of Favolaschia claudopus CIRM-BRFM 2984 isolated from oak limbs.</title>
        <authorList>
            <person name="Navarro D."/>
            <person name="Drula E."/>
            <person name="Chaduli D."/>
            <person name="Cazenave R."/>
            <person name="Ahrendt S."/>
            <person name="Wang J."/>
            <person name="Lipzen A."/>
            <person name="Daum C."/>
            <person name="Barry K."/>
            <person name="Grigoriev I.V."/>
            <person name="Favel A."/>
            <person name="Rosso M.N."/>
            <person name="Martin F."/>
        </authorList>
    </citation>
    <scope>NUCLEOTIDE SEQUENCE [LARGE SCALE GENOMIC DNA]</scope>
    <source>
        <strain evidence="1 2">CIRM-BRFM 2984</strain>
    </source>
</reference>
<protein>
    <submittedName>
        <fullName evidence="1">Uncharacterized protein</fullName>
    </submittedName>
</protein>
<evidence type="ECO:0000313" key="1">
    <source>
        <dbReference type="EMBL" id="KAK7018918.1"/>
    </source>
</evidence>
<accession>A0AAW0AZ50</accession>